<evidence type="ECO:0000256" key="2">
    <source>
        <dbReference type="ARBA" id="ARBA00023125"/>
    </source>
</evidence>
<evidence type="ECO:0000313" key="6">
    <source>
        <dbReference type="EMBL" id="VFA81157.1"/>
    </source>
</evidence>
<dbReference type="InterPro" id="IPR050090">
    <property type="entry name" value="Tyrosine_recombinase_XerCD"/>
</dbReference>
<name>A0A449G5X6_NOCFR</name>
<dbReference type="InterPro" id="IPR013762">
    <property type="entry name" value="Integrase-like_cat_sf"/>
</dbReference>
<dbReference type="EMBL" id="CAACYE010000005">
    <property type="protein sequence ID" value="VFA84367.1"/>
    <property type="molecule type" value="Genomic_DNA"/>
</dbReference>
<dbReference type="GO" id="GO:0015074">
    <property type="term" value="P:DNA integration"/>
    <property type="evidence" value="ECO:0007669"/>
    <property type="project" value="InterPro"/>
</dbReference>
<feature type="region of interest" description="Disordered" evidence="4">
    <location>
        <begin position="347"/>
        <end position="371"/>
    </location>
</feature>
<dbReference type="Gene3D" id="1.10.150.130">
    <property type="match status" value="1"/>
</dbReference>
<dbReference type="CDD" id="cd00397">
    <property type="entry name" value="DNA_BRE_C"/>
    <property type="match status" value="1"/>
</dbReference>
<dbReference type="RefSeq" id="WP_137353091.1">
    <property type="nucleotide sequence ID" value="NZ_CAACYE020000001.1"/>
</dbReference>
<dbReference type="GO" id="GO:0006310">
    <property type="term" value="P:DNA recombination"/>
    <property type="evidence" value="ECO:0007669"/>
    <property type="project" value="UniProtKB-KW"/>
</dbReference>
<protein>
    <submittedName>
        <fullName evidence="6">Site-specific tyrosine recombinase XerC</fullName>
    </submittedName>
</protein>
<feature type="compositionally biased region" description="Pro residues" evidence="4">
    <location>
        <begin position="352"/>
        <end position="371"/>
    </location>
</feature>
<keyword evidence="3" id="KW-0233">DNA recombination</keyword>
<dbReference type="InterPro" id="IPR011010">
    <property type="entry name" value="DNA_brk_join_enz"/>
</dbReference>
<accession>A0A449G5X6</accession>
<dbReference type="PANTHER" id="PTHR30349:SF41">
    <property type="entry name" value="INTEGRASE_RECOMBINASE PROTEIN MJ0367-RELATED"/>
    <property type="match status" value="1"/>
</dbReference>
<dbReference type="PANTHER" id="PTHR30349">
    <property type="entry name" value="PHAGE INTEGRASE-RELATED"/>
    <property type="match status" value="1"/>
</dbReference>
<evidence type="ECO:0000313" key="7">
    <source>
        <dbReference type="EMBL" id="VFA84367.1"/>
    </source>
</evidence>
<proteinExistence type="inferred from homology"/>
<dbReference type="GO" id="GO:0003677">
    <property type="term" value="F:DNA binding"/>
    <property type="evidence" value="ECO:0007669"/>
    <property type="project" value="UniProtKB-KW"/>
</dbReference>
<sequence>MSTPVSPAQLAAARTLLQGLGIEPVHLLTVATSSVPTFAQYIPIVYNSMPATVTRDHYRTYWNKLLEIWPERRIDEPTVSELQTFVHTVREQRLRRSTDRGGISTANHCIHALRCLYQHAVNDRLLTAADNPATKLTKSQRPATTRRALPHDALAQICAAVGTGGNDPALDTLIIRLHIETACRRAGILTLRAQDLDLTRCVIQVREKGGFARWQPISPSLARALDHHRQTRTPSPDQLPTRTRNGHPITPDRNQRLLRYRNGLPLGIRRYNVLWNRLARQLPWITDHAVSTHWLRHTTLRWVERNYGPAVARAYAGHTDRNNGNAIDIYTRATIDEIAHALATLTGEPHPLATPPTHNPYNHPPLLPARA</sequence>
<dbReference type="Gene3D" id="1.10.443.10">
    <property type="entry name" value="Intergrase catalytic core"/>
    <property type="match status" value="1"/>
</dbReference>
<organism evidence="6">
    <name type="scientific">Nocardia farcinica</name>
    <dbReference type="NCBI Taxonomy" id="37329"/>
    <lineage>
        <taxon>Bacteria</taxon>
        <taxon>Bacillati</taxon>
        <taxon>Actinomycetota</taxon>
        <taxon>Actinomycetes</taxon>
        <taxon>Mycobacteriales</taxon>
        <taxon>Nocardiaceae</taxon>
        <taxon>Nocardia</taxon>
    </lineage>
</organism>
<dbReference type="InterPro" id="IPR002104">
    <property type="entry name" value="Integrase_catalytic"/>
</dbReference>
<dbReference type="AlphaFoldDB" id="A0A449G5X6"/>
<reference evidence="6" key="1">
    <citation type="submission" date="2019-02" db="EMBL/GenBank/DDBJ databases">
        <authorList>
            <consortium name="Pathogen Informatics"/>
        </authorList>
    </citation>
    <scope>NUCLEOTIDE SEQUENCE</scope>
    <source>
        <strain evidence="6">3012STDY6733949</strain>
    </source>
</reference>
<evidence type="ECO:0000259" key="5">
    <source>
        <dbReference type="PROSITE" id="PS51898"/>
    </source>
</evidence>
<feature type="domain" description="Tyr recombinase" evidence="5">
    <location>
        <begin position="144"/>
        <end position="343"/>
    </location>
</feature>
<gene>
    <name evidence="6" type="ORF">NCTC1935_00112</name>
    <name evidence="7" type="ORF">NCTC1935_02196</name>
</gene>
<feature type="compositionally biased region" description="Polar residues" evidence="4">
    <location>
        <begin position="232"/>
        <end position="243"/>
    </location>
</feature>
<evidence type="ECO:0000256" key="4">
    <source>
        <dbReference type="SAM" id="MobiDB-lite"/>
    </source>
</evidence>
<keyword evidence="2" id="KW-0238">DNA-binding</keyword>
<dbReference type="PROSITE" id="PS51898">
    <property type="entry name" value="TYR_RECOMBINASE"/>
    <property type="match status" value="1"/>
</dbReference>
<dbReference type="Pfam" id="PF00589">
    <property type="entry name" value="Phage_integrase"/>
    <property type="match status" value="1"/>
</dbReference>
<dbReference type="EMBL" id="CAACYE010000004">
    <property type="protein sequence ID" value="VFA81157.1"/>
    <property type="molecule type" value="Genomic_DNA"/>
</dbReference>
<evidence type="ECO:0000256" key="3">
    <source>
        <dbReference type="ARBA" id="ARBA00023172"/>
    </source>
</evidence>
<feature type="region of interest" description="Disordered" evidence="4">
    <location>
        <begin position="225"/>
        <end position="253"/>
    </location>
</feature>
<dbReference type="InterPro" id="IPR010998">
    <property type="entry name" value="Integrase_recombinase_N"/>
</dbReference>
<dbReference type="SUPFAM" id="SSF56349">
    <property type="entry name" value="DNA breaking-rejoining enzymes"/>
    <property type="match status" value="1"/>
</dbReference>
<comment type="similarity">
    <text evidence="1">Belongs to the 'phage' integrase family.</text>
</comment>
<evidence type="ECO:0000256" key="1">
    <source>
        <dbReference type="ARBA" id="ARBA00008857"/>
    </source>
</evidence>